<dbReference type="EMBL" id="MU863665">
    <property type="protein sequence ID" value="KAK4097912.1"/>
    <property type="molecule type" value="Genomic_DNA"/>
</dbReference>
<dbReference type="AlphaFoldDB" id="A0AAN6PYQ7"/>
<keyword evidence="2" id="KW-1185">Reference proteome</keyword>
<sequence>MKPLPTAHFFPCRRRLGALTSFHVGSAPLVGGRRQWEITMGASELTGRFGEDLDLPLARRQKPTGTAHLAVLYRFCFRATVSRTAIVVGGEVGQEPDETFGLRSRGSNKLWMPSVSLSPSSLARDKTLCSCYLSQPVLGLFRGHFSVSARPSRPHLTLMESRYL</sequence>
<organism evidence="1 2">
    <name type="scientific">Parathielavia hyrcaniae</name>
    <dbReference type="NCBI Taxonomy" id="113614"/>
    <lineage>
        <taxon>Eukaryota</taxon>
        <taxon>Fungi</taxon>
        <taxon>Dikarya</taxon>
        <taxon>Ascomycota</taxon>
        <taxon>Pezizomycotina</taxon>
        <taxon>Sordariomycetes</taxon>
        <taxon>Sordariomycetidae</taxon>
        <taxon>Sordariales</taxon>
        <taxon>Chaetomiaceae</taxon>
        <taxon>Parathielavia</taxon>
    </lineage>
</organism>
<protein>
    <submittedName>
        <fullName evidence="1">Uncharacterized protein</fullName>
    </submittedName>
</protein>
<reference evidence="1" key="2">
    <citation type="submission" date="2023-05" db="EMBL/GenBank/DDBJ databases">
        <authorList>
            <consortium name="Lawrence Berkeley National Laboratory"/>
            <person name="Steindorff A."/>
            <person name="Hensen N."/>
            <person name="Bonometti L."/>
            <person name="Westerberg I."/>
            <person name="Brannstrom I.O."/>
            <person name="Guillou S."/>
            <person name="Cros-Aarteil S."/>
            <person name="Calhoun S."/>
            <person name="Haridas S."/>
            <person name="Kuo A."/>
            <person name="Mondo S."/>
            <person name="Pangilinan J."/>
            <person name="Riley R."/>
            <person name="Labutti K."/>
            <person name="Andreopoulos B."/>
            <person name="Lipzen A."/>
            <person name="Chen C."/>
            <person name="Yanf M."/>
            <person name="Daum C."/>
            <person name="Ng V."/>
            <person name="Clum A."/>
            <person name="Ohm R."/>
            <person name="Martin F."/>
            <person name="Silar P."/>
            <person name="Natvig D."/>
            <person name="Lalanne C."/>
            <person name="Gautier V."/>
            <person name="Ament-Velasquez S.L."/>
            <person name="Kruys A."/>
            <person name="Hutchinson M.I."/>
            <person name="Powell A.J."/>
            <person name="Barry K."/>
            <person name="Miller A.N."/>
            <person name="Grigoriev I.V."/>
            <person name="Debuchy R."/>
            <person name="Gladieux P."/>
            <person name="Thoren M.H."/>
            <person name="Johannesson H."/>
        </authorList>
    </citation>
    <scope>NUCLEOTIDE SEQUENCE</scope>
    <source>
        <strain evidence="1">CBS 757.83</strain>
    </source>
</reference>
<dbReference type="Proteomes" id="UP001305647">
    <property type="component" value="Unassembled WGS sequence"/>
</dbReference>
<accession>A0AAN6PYQ7</accession>
<evidence type="ECO:0000313" key="1">
    <source>
        <dbReference type="EMBL" id="KAK4097912.1"/>
    </source>
</evidence>
<proteinExistence type="predicted"/>
<comment type="caution">
    <text evidence="1">The sequence shown here is derived from an EMBL/GenBank/DDBJ whole genome shotgun (WGS) entry which is preliminary data.</text>
</comment>
<gene>
    <name evidence="1" type="ORF">N658DRAFT_256027</name>
</gene>
<reference evidence="1" key="1">
    <citation type="journal article" date="2023" name="Mol. Phylogenet. Evol.">
        <title>Genome-scale phylogeny and comparative genomics of the fungal order Sordariales.</title>
        <authorList>
            <person name="Hensen N."/>
            <person name="Bonometti L."/>
            <person name="Westerberg I."/>
            <person name="Brannstrom I.O."/>
            <person name="Guillou S."/>
            <person name="Cros-Aarteil S."/>
            <person name="Calhoun S."/>
            <person name="Haridas S."/>
            <person name="Kuo A."/>
            <person name="Mondo S."/>
            <person name="Pangilinan J."/>
            <person name="Riley R."/>
            <person name="LaButti K."/>
            <person name="Andreopoulos B."/>
            <person name="Lipzen A."/>
            <person name="Chen C."/>
            <person name="Yan M."/>
            <person name="Daum C."/>
            <person name="Ng V."/>
            <person name="Clum A."/>
            <person name="Steindorff A."/>
            <person name="Ohm R.A."/>
            <person name="Martin F."/>
            <person name="Silar P."/>
            <person name="Natvig D.O."/>
            <person name="Lalanne C."/>
            <person name="Gautier V."/>
            <person name="Ament-Velasquez S.L."/>
            <person name="Kruys A."/>
            <person name="Hutchinson M.I."/>
            <person name="Powell A.J."/>
            <person name="Barry K."/>
            <person name="Miller A.N."/>
            <person name="Grigoriev I.V."/>
            <person name="Debuchy R."/>
            <person name="Gladieux P."/>
            <person name="Hiltunen Thoren M."/>
            <person name="Johannesson H."/>
        </authorList>
    </citation>
    <scope>NUCLEOTIDE SEQUENCE</scope>
    <source>
        <strain evidence="1">CBS 757.83</strain>
    </source>
</reference>
<evidence type="ECO:0000313" key="2">
    <source>
        <dbReference type="Proteomes" id="UP001305647"/>
    </source>
</evidence>
<name>A0AAN6PYQ7_9PEZI</name>